<comment type="caution">
    <text evidence="2">The sequence shown here is derived from an EMBL/GenBank/DDBJ whole genome shotgun (WGS) entry which is preliminary data.</text>
</comment>
<keyword evidence="3" id="KW-1185">Reference proteome</keyword>
<protein>
    <submittedName>
        <fullName evidence="2">Uncharacterized protein</fullName>
    </submittedName>
</protein>
<feature type="region of interest" description="Disordered" evidence="1">
    <location>
        <begin position="212"/>
        <end position="239"/>
    </location>
</feature>
<dbReference type="EMBL" id="JBHRTI010000003">
    <property type="protein sequence ID" value="MFC3147213.1"/>
    <property type="molecule type" value="Genomic_DNA"/>
</dbReference>
<dbReference type="RefSeq" id="WP_377302039.1">
    <property type="nucleotide sequence ID" value="NZ_CP180191.1"/>
</dbReference>
<feature type="region of interest" description="Disordered" evidence="1">
    <location>
        <begin position="282"/>
        <end position="305"/>
    </location>
</feature>
<reference evidence="3" key="1">
    <citation type="journal article" date="2019" name="Int. J. Syst. Evol. Microbiol.">
        <title>The Global Catalogue of Microorganisms (GCM) 10K type strain sequencing project: providing services to taxonomists for standard genome sequencing and annotation.</title>
        <authorList>
            <consortium name="The Broad Institute Genomics Platform"/>
            <consortium name="The Broad Institute Genome Sequencing Center for Infectious Disease"/>
            <person name="Wu L."/>
            <person name="Ma J."/>
        </authorList>
    </citation>
    <scope>NUCLEOTIDE SEQUENCE [LARGE SCALE GENOMIC DNA]</scope>
    <source>
        <strain evidence="3">KCTC 52168</strain>
    </source>
</reference>
<evidence type="ECO:0000313" key="2">
    <source>
        <dbReference type="EMBL" id="MFC3147213.1"/>
    </source>
</evidence>
<feature type="region of interest" description="Disordered" evidence="1">
    <location>
        <begin position="1"/>
        <end position="50"/>
    </location>
</feature>
<accession>A0ABV7GZX5</accession>
<gene>
    <name evidence="2" type="ORF">ACFOEN_06110</name>
</gene>
<name>A0ABV7GZX5_9BURK</name>
<feature type="compositionally biased region" description="Basic and acidic residues" evidence="1">
    <location>
        <begin position="226"/>
        <end position="238"/>
    </location>
</feature>
<proteinExistence type="predicted"/>
<evidence type="ECO:0000256" key="1">
    <source>
        <dbReference type="SAM" id="MobiDB-lite"/>
    </source>
</evidence>
<sequence length="521" mass="55172">MAHTQSAVVHSAHTHPAGSPPQHPSGDPQAGGTTPPRLLPVSQPSGLGLGADELAIHPATQPGPRKPGRADPPLKLTATHITHTRLLAAGCVALCALAASPALAQQRAQQVVRPPVSQAWIDLATHASDIPGMGMMGSMMGGGGMPSLGSIFGRGKGGENKDGGNVFGQTRMTMAPGQWMDVSVYTRTNPGLTDATQAIPAGMRLGNTLALQAPQPTSTEPAPPAPREEDTREPEYQKPKGKLMLYWGCGEAIRAGQPRVLDFATMNPQDVQRIMVMRGNTPAGPRSQPGFPSWPSKPDSRKVPTGAQLAGENAFTGQGIVDGFRFNLPPANDFMPAIRMEQGNNGGATVLNWNNIEVARAYFLSAFGGKGGSRGGGMPGMPGGGGDEGAEVILWTSSEQPDMGWGLQDYQRQGDLDKWLKEKVLLPAGSTSCTIPRGIFDGAQGMLRMIAFGPEFNTAFPPRPTDVKVPWEPQWAARVRTKSTFMSMLGMDPGMRRAQEGQQQEQKKPSAVDILRGVLGR</sequence>
<organism evidence="2 3">
    <name type="scientific">Piscinibacterium candidicorallinum</name>
    <dbReference type="NCBI Taxonomy" id="1793872"/>
    <lineage>
        <taxon>Bacteria</taxon>
        <taxon>Pseudomonadati</taxon>
        <taxon>Pseudomonadota</taxon>
        <taxon>Betaproteobacteria</taxon>
        <taxon>Burkholderiales</taxon>
        <taxon>Piscinibacterium</taxon>
    </lineage>
</organism>
<dbReference type="Proteomes" id="UP001595556">
    <property type="component" value="Unassembled WGS sequence"/>
</dbReference>
<evidence type="ECO:0000313" key="3">
    <source>
        <dbReference type="Proteomes" id="UP001595556"/>
    </source>
</evidence>